<dbReference type="EMBL" id="GBRH01264068">
    <property type="protein sequence ID" value="JAD33827.1"/>
    <property type="molecule type" value="Transcribed_RNA"/>
</dbReference>
<reference evidence="1" key="2">
    <citation type="journal article" date="2015" name="Data Brief">
        <title>Shoot transcriptome of the giant reed, Arundo donax.</title>
        <authorList>
            <person name="Barrero R.A."/>
            <person name="Guerrero F.D."/>
            <person name="Moolhuijzen P."/>
            <person name="Goolsby J.A."/>
            <person name="Tidwell J."/>
            <person name="Bellgard S.E."/>
            <person name="Bellgard M.I."/>
        </authorList>
    </citation>
    <scope>NUCLEOTIDE SEQUENCE</scope>
    <source>
        <tissue evidence="1">Shoot tissue taken approximately 20 cm above the soil surface</tissue>
    </source>
</reference>
<name>A0A0A8ZG12_ARUDO</name>
<reference evidence="1" key="1">
    <citation type="submission" date="2014-09" db="EMBL/GenBank/DDBJ databases">
        <authorList>
            <person name="Magalhaes I.L.F."/>
            <person name="Oliveira U."/>
            <person name="Santos F.R."/>
            <person name="Vidigal T.H.D.A."/>
            <person name="Brescovit A.D."/>
            <person name="Santos A.J."/>
        </authorList>
    </citation>
    <scope>NUCLEOTIDE SEQUENCE</scope>
    <source>
        <tissue evidence="1">Shoot tissue taken approximately 20 cm above the soil surface</tissue>
    </source>
</reference>
<organism evidence="1">
    <name type="scientific">Arundo donax</name>
    <name type="common">Giant reed</name>
    <name type="synonym">Donax arundinaceus</name>
    <dbReference type="NCBI Taxonomy" id="35708"/>
    <lineage>
        <taxon>Eukaryota</taxon>
        <taxon>Viridiplantae</taxon>
        <taxon>Streptophyta</taxon>
        <taxon>Embryophyta</taxon>
        <taxon>Tracheophyta</taxon>
        <taxon>Spermatophyta</taxon>
        <taxon>Magnoliopsida</taxon>
        <taxon>Liliopsida</taxon>
        <taxon>Poales</taxon>
        <taxon>Poaceae</taxon>
        <taxon>PACMAD clade</taxon>
        <taxon>Arundinoideae</taxon>
        <taxon>Arundineae</taxon>
        <taxon>Arundo</taxon>
    </lineage>
</organism>
<evidence type="ECO:0000313" key="1">
    <source>
        <dbReference type="EMBL" id="JAD33827.1"/>
    </source>
</evidence>
<accession>A0A0A8ZG12</accession>
<protein>
    <submittedName>
        <fullName evidence="1">Uncharacterized protein</fullName>
    </submittedName>
</protein>
<proteinExistence type="predicted"/>
<sequence>MQGKAILGVHQKHSMKECSENKAKNYRLFYFGMEDLLIETTAQVK</sequence>
<dbReference type="AlphaFoldDB" id="A0A0A8ZG12"/>